<dbReference type="InterPro" id="IPR039556">
    <property type="entry name" value="ICL/PEPM"/>
</dbReference>
<protein>
    <submittedName>
        <fullName evidence="1">Isocitrate lyase/phosphoenolpyruvate mutase family protein</fullName>
    </submittedName>
</protein>
<keyword evidence="2" id="KW-1185">Reference proteome</keyword>
<evidence type="ECO:0000313" key="1">
    <source>
        <dbReference type="EMBL" id="MFD0621736.1"/>
    </source>
</evidence>
<accession>A0ABW2WN20</accession>
<dbReference type="GO" id="GO:0016829">
    <property type="term" value="F:lyase activity"/>
    <property type="evidence" value="ECO:0007669"/>
    <property type="project" value="UniProtKB-KW"/>
</dbReference>
<dbReference type="EMBL" id="JBHTGL010000003">
    <property type="protein sequence ID" value="MFD0621736.1"/>
    <property type="molecule type" value="Genomic_DNA"/>
</dbReference>
<comment type="caution">
    <text evidence="1">The sequence shown here is derived from an EMBL/GenBank/DDBJ whole genome shotgun (WGS) entry which is preliminary data.</text>
</comment>
<gene>
    <name evidence="1" type="ORF">ACFQ2K_01870</name>
</gene>
<evidence type="ECO:0000313" key="2">
    <source>
        <dbReference type="Proteomes" id="UP001596915"/>
    </source>
</evidence>
<dbReference type="Pfam" id="PF13714">
    <property type="entry name" value="PEP_mutase"/>
    <property type="match status" value="1"/>
</dbReference>
<dbReference type="InterPro" id="IPR040442">
    <property type="entry name" value="Pyrv_kinase-like_dom_sf"/>
</dbReference>
<name>A0ABW2WN20_9ACTN</name>
<dbReference type="Gene3D" id="6.10.250.2750">
    <property type="match status" value="1"/>
</dbReference>
<sequence>MPHMATLLDKAQLFRSLHVPGTPVVLPNAWDAVSARVVAHADAPAIATTSAGIAWSLGHGDGDRLTRDQALDAITRITAVVDVPVTADIERGYATDPAGVAETVRGVLAAGAVGINLEDTLRPVAEQAERIAAARRAADETGVPLFINARIDTHRLPPDNRTAWLDETLARARAYAAAGADGIFVLGALDAEAVRPLVDSQPLPVNVLAGPGAPPVSELAGAGIARISAGSSIAEAAYALVRRAAHELLEKGTTTELEGGFDYATLNALLLAEPAG</sequence>
<keyword evidence="1" id="KW-0456">Lyase</keyword>
<dbReference type="SUPFAM" id="SSF51621">
    <property type="entry name" value="Phosphoenolpyruvate/pyruvate domain"/>
    <property type="match status" value="1"/>
</dbReference>
<dbReference type="PANTHER" id="PTHR42905:SF16">
    <property type="entry name" value="CARBOXYPHOSPHONOENOLPYRUVATE PHOSPHONOMUTASE-LIKE PROTEIN (AFU_ORTHOLOGUE AFUA_5G07230)"/>
    <property type="match status" value="1"/>
</dbReference>
<dbReference type="InterPro" id="IPR015813">
    <property type="entry name" value="Pyrv/PenolPyrv_kinase-like_dom"/>
</dbReference>
<proteinExistence type="predicted"/>
<dbReference type="Gene3D" id="3.20.20.60">
    <property type="entry name" value="Phosphoenolpyruvate-binding domains"/>
    <property type="match status" value="1"/>
</dbReference>
<organism evidence="1 2">
    <name type="scientific">Streptomyces sanglieri</name>
    <dbReference type="NCBI Taxonomy" id="193460"/>
    <lineage>
        <taxon>Bacteria</taxon>
        <taxon>Bacillati</taxon>
        <taxon>Actinomycetota</taxon>
        <taxon>Actinomycetes</taxon>
        <taxon>Kitasatosporales</taxon>
        <taxon>Streptomycetaceae</taxon>
        <taxon>Streptomyces</taxon>
    </lineage>
</organism>
<dbReference type="Proteomes" id="UP001596915">
    <property type="component" value="Unassembled WGS sequence"/>
</dbReference>
<dbReference type="PANTHER" id="PTHR42905">
    <property type="entry name" value="PHOSPHOENOLPYRUVATE CARBOXYLASE"/>
    <property type="match status" value="1"/>
</dbReference>
<reference evidence="2" key="1">
    <citation type="journal article" date="2019" name="Int. J. Syst. Evol. Microbiol.">
        <title>The Global Catalogue of Microorganisms (GCM) 10K type strain sequencing project: providing services to taxonomists for standard genome sequencing and annotation.</title>
        <authorList>
            <consortium name="The Broad Institute Genomics Platform"/>
            <consortium name="The Broad Institute Genome Sequencing Center for Infectious Disease"/>
            <person name="Wu L."/>
            <person name="Ma J."/>
        </authorList>
    </citation>
    <scope>NUCLEOTIDE SEQUENCE [LARGE SCALE GENOMIC DNA]</scope>
    <source>
        <strain evidence="2">JCM 12607</strain>
    </source>
</reference>
<dbReference type="CDD" id="cd00377">
    <property type="entry name" value="ICL_PEPM"/>
    <property type="match status" value="1"/>
</dbReference>